<gene>
    <name evidence="3" type="primary">rimP</name>
    <name evidence="6" type="ORF">A6A04_01955</name>
</gene>
<evidence type="ECO:0000256" key="1">
    <source>
        <dbReference type="ARBA" id="ARBA00022490"/>
    </source>
</evidence>
<evidence type="ECO:0000256" key="2">
    <source>
        <dbReference type="ARBA" id="ARBA00022517"/>
    </source>
</evidence>
<accession>A0A178MNE1</accession>
<dbReference type="InterPro" id="IPR035956">
    <property type="entry name" value="RimP_N_sf"/>
</dbReference>
<dbReference type="PANTHER" id="PTHR33867:SF1">
    <property type="entry name" value="RIBOSOME MATURATION FACTOR RIMP"/>
    <property type="match status" value="1"/>
</dbReference>
<dbReference type="InterPro" id="IPR036847">
    <property type="entry name" value="RimP_C_sf"/>
</dbReference>
<proteinExistence type="inferred from homology"/>
<evidence type="ECO:0000256" key="3">
    <source>
        <dbReference type="HAMAP-Rule" id="MF_01077"/>
    </source>
</evidence>
<keyword evidence="7" id="KW-1185">Reference proteome</keyword>
<dbReference type="InterPro" id="IPR003728">
    <property type="entry name" value="Ribosome_maturation_RimP"/>
</dbReference>
<sequence>MDLQSRLEALIAPSLDAMGYELVRVQLQGKQRLTLQVMADRKDGVMMTVEDCADISRSISALLDVEDPISAAYTLEVSSPGIDRPLTRAKDFEIWAGFEAKMEASQPIDGRKRFRGKLLGLDEAGNVRLGVETGEVAIPMADVRGAKLVLTDELIAATMRDQTED</sequence>
<dbReference type="GO" id="GO:0006412">
    <property type="term" value="P:translation"/>
    <property type="evidence" value="ECO:0007669"/>
    <property type="project" value="TreeGrafter"/>
</dbReference>
<dbReference type="OrthoDB" id="9805006at2"/>
<dbReference type="InterPro" id="IPR028989">
    <property type="entry name" value="RimP_N"/>
</dbReference>
<dbReference type="Pfam" id="PF17384">
    <property type="entry name" value="DUF150_C"/>
    <property type="match status" value="1"/>
</dbReference>
<dbReference type="SUPFAM" id="SSF75420">
    <property type="entry name" value="YhbC-like, N-terminal domain"/>
    <property type="match status" value="1"/>
</dbReference>
<dbReference type="SUPFAM" id="SSF74942">
    <property type="entry name" value="YhbC-like, C-terminal domain"/>
    <property type="match status" value="1"/>
</dbReference>
<evidence type="ECO:0000313" key="7">
    <source>
        <dbReference type="Proteomes" id="UP000078428"/>
    </source>
</evidence>
<organism evidence="6 7">
    <name type="scientific">Paramagnetospirillum marisnigri</name>
    <dbReference type="NCBI Taxonomy" id="1285242"/>
    <lineage>
        <taxon>Bacteria</taxon>
        <taxon>Pseudomonadati</taxon>
        <taxon>Pseudomonadota</taxon>
        <taxon>Alphaproteobacteria</taxon>
        <taxon>Rhodospirillales</taxon>
        <taxon>Magnetospirillaceae</taxon>
        <taxon>Paramagnetospirillum</taxon>
    </lineage>
</organism>
<keyword evidence="2 3" id="KW-0690">Ribosome biogenesis</keyword>
<dbReference type="Gene3D" id="2.30.30.180">
    <property type="entry name" value="Ribosome maturation factor RimP, C-terminal domain"/>
    <property type="match status" value="1"/>
</dbReference>
<dbReference type="Pfam" id="PF02576">
    <property type="entry name" value="RimP_N"/>
    <property type="match status" value="1"/>
</dbReference>
<dbReference type="STRING" id="1285242.A6A04_01955"/>
<dbReference type="PANTHER" id="PTHR33867">
    <property type="entry name" value="RIBOSOME MATURATION FACTOR RIMP"/>
    <property type="match status" value="1"/>
</dbReference>
<comment type="subcellular location">
    <subcellularLocation>
        <location evidence="3">Cytoplasm</location>
    </subcellularLocation>
</comment>
<dbReference type="InterPro" id="IPR028998">
    <property type="entry name" value="RimP_C"/>
</dbReference>
<evidence type="ECO:0000313" key="6">
    <source>
        <dbReference type="EMBL" id="OAN50196.1"/>
    </source>
</evidence>
<protein>
    <recommendedName>
        <fullName evidence="3">Ribosome maturation factor RimP</fullName>
    </recommendedName>
</protein>
<dbReference type="Gene3D" id="3.30.300.70">
    <property type="entry name" value="RimP-like superfamily, N-terminal"/>
    <property type="match status" value="1"/>
</dbReference>
<name>A0A178MNE1_9PROT</name>
<dbReference type="Proteomes" id="UP000078428">
    <property type="component" value="Unassembled WGS sequence"/>
</dbReference>
<comment type="caution">
    <text evidence="6">The sequence shown here is derived from an EMBL/GenBank/DDBJ whole genome shotgun (WGS) entry which is preliminary data.</text>
</comment>
<comment type="similarity">
    <text evidence="3">Belongs to the RimP family.</text>
</comment>
<feature type="domain" description="Ribosome maturation factor RimP C-terminal" evidence="5">
    <location>
        <begin position="86"/>
        <end position="151"/>
    </location>
</feature>
<dbReference type="GO" id="GO:0000028">
    <property type="term" value="P:ribosomal small subunit assembly"/>
    <property type="evidence" value="ECO:0007669"/>
    <property type="project" value="TreeGrafter"/>
</dbReference>
<keyword evidence="1 3" id="KW-0963">Cytoplasm</keyword>
<dbReference type="EMBL" id="LWQT01000055">
    <property type="protein sequence ID" value="OAN50196.1"/>
    <property type="molecule type" value="Genomic_DNA"/>
</dbReference>
<dbReference type="NCBIfam" id="NF000932">
    <property type="entry name" value="PRK00092.2-5"/>
    <property type="match status" value="1"/>
</dbReference>
<reference evidence="6 7" key="1">
    <citation type="submission" date="2016-04" db="EMBL/GenBank/DDBJ databases">
        <title>Draft genome sequence of freshwater magnetotactic bacteria Magnetospirillum marisnigri SP-1 and Magnetospirillum moscoviense BB-1.</title>
        <authorList>
            <person name="Koziaeva V."/>
            <person name="Dziuba M.V."/>
            <person name="Ivanov T.M."/>
            <person name="Kuznetsov B."/>
            <person name="Grouzdev D.S."/>
        </authorList>
    </citation>
    <scope>NUCLEOTIDE SEQUENCE [LARGE SCALE GENOMIC DNA]</scope>
    <source>
        <strain evidence="6 7">SP-1</strain>
    </source>
</reference>
<evidence type="ECO:0000259" key="5">
    <source>
        <dbReference type="Pfam" id="PF17384"/>
    </source>
</evidence>
<comment type="function">
    <text evidence="3">Required for maturation of 30S ribosomal subunits.</text>
</comment>
<dbReference type="HAMAP" id="MF_01077">
    <property type="entry name" value="RimP"/>
    <property type="match status" value="1"/>
</dbReference>
<dbReference type="AlphaFoldDB" id="A0A178MNE1"/>
<dbReference type="CDD" id="cd01734">
    <property type="entry name" value="YlxS_C"/>
    <property type="match status" value="1"/>
</dbReference>
<evidence type="ECO:0000259" key="4">
    <source>
        <dbReference type="Pfam" id="PF02576"/>
    </source>
</evidence>
<dbReference type="RefSeq" id="WP_068492528.1">
    <property type="nucleotide sequence ID" value="NZ_LWQT01000055.1"/>
</dbReference>
<dbReference type="FunFam" id="3.30.300.70:FF:000001">
    <property type="entry name" value="Ribosome maturation factor RimP"/>
    <property type="match status" value="1"/>
</dbReference>
<dbReference type="GO" id="GO:0005829">
    <property type="term" value="C:cytosol"/>
    <property type="evidence" value="ECO:0007669"/>
    <property type="project" value="TreeGrafter"/>
</dbReference>
<feature type="domain" description="Ribosome maturation factor RimP N-terminal" evidence="4">
    <location>
        <begin position="10"/>
        <end position="83"/>
    </location>
</feature>